<dbReference type="PANTHER" id="PTHR30289">
    <property type="entry name" value="UNCHARACTERIZED PROTEIN YBCL-RELATED"/>
    <property type="match status" value="1"/>
</dbReference>
<dbReference type="PANTHER" id="PTHR30289:SF8">
    <property type="entry name" value="YHYH DOMAIN-CONTAINING PROTEIN"/>
    <property type="match status" value="1"/>
</dbReference>
<evidence type="ECO:0000256" key="2">
    <source>
        <dbReference type="SAM" id="SignalP"/>
    </source>
</evidence>
<keyword evidence="5" id="KW-1185">Reference proteome</keyword>
<dbReference type="Pfam" id="PF14240">
    <property type="entry name" value="YHYH"/>
    <property type="match status" value="1"/>
</dbReference>
<feature type="domain" description="YHYH" evidence="3">
    <location>
        <begin position="216"/>
        <end position="311"/>
    </location>
</feature>
<keyword evidence="1" id="KW-0812">Transmembrane</keyword>
<dbReference type="STRING" id="192903.SAMN04488513_11537"/>
<keyword evidence="1" id="KW-0472">Membrane</keyword>
<evidence type="ECO:0000259" key="3">
    <source>
        <dbReference type="Pfam" id="PF14240"/>
    </source>
</evidence>
<evidence type="ECO:0000313" key="5">
    <source>
        <dbReference type="Proteomes" id="UP000184543"/>
    </source>
</evidence>
<evidence type="ECO:0000313" key="4">
    <source>
        <dbReference type="EMBL" id="SHJ98917.1"/>
    </source>
</evidence>
<keyword evidence="1" id="KW-1133">Transmembrane helix</keyword>
<dbReference type="Proteomes" id="UP000184543">
    <property type="component" value="Unassembled WGS sequence"/>
</dbReference>
<accession>A0A1M6NT58</accession>
<reference evidence="5" key="1">
    <citation type="submission" date="2016-11" db="EMBL/GenBank/DDBJ databases">
        <authorList>
            <person name="Varghese N."/>
            <person name="Submissions S."/>
        </authorList>
    </citation>
    <scope>NUCLEOTIDE SEQUENCE [LARGE SCALE GENOMIC DNA]</scope>
    <source>
        <strain evidence="5">DSM 19858</strain>
    </source>
</reference>
<feature type="chain" id="PRO_5009919847" evidence="2">
    <location>
        <begin position="20"/>
        <end position="440"/>
    </location>
</feature>
<feature type="transmembrane region" description="Helical" evidence="1">
    <location>
        <begin position="96"/>
        <end position="113"/>
    </location>
</feature>
<dbReference type="AlphaFoldDB" id="A0A1M6NT58"/>
<proteinExistence type="predicted"/>
<dbReference type="RefSeq" id="WP_072995676.1">
    <property type="nucleotide sequence ID" value="NZ_FQYU01000015.1"/>
</dbReference>
<dbReference type="EMBL" id="FQYU01000015">
    <property type="protein sequence ID" value="SHJ98917.1"/>
    <property type="molecule type" value="Genomic_DNA"/>
</dbReference>
<evidence type="ECO:0000256" key="1">
    <source>
        <dbReference type="SAM" id="Phobius"/>
    </source>
</evidence>
<feature type="signal peptide" evidence="2">
    <location>
        <begin position="1"/>
        <end position="19"/>
    </location>
</feature>
<name>A0A1M6NT58_9FLAO</name>
<dbReference type="Gene3D" id="2.30.30.700">
    <property type="entry name" value="SLA1 homology domain 1"/>
    <property type="match status" value="1"/>
</dbReference>
<sequence length="440" mass="49772">MKKWIFILLLQVAAFNTFAHVGGHGTPTKTWKLSHDTIEANFVKQEGNLVYLSDEKNNILTFNINEFSEEDRQFIEEKTQWILKANTASHHHNYHYGYLLIGLGAVLLLISVFKWGKRYKGFQLAYGIIGLTLIVVGCKNTSGKEKSAITDIKLPANDISFLESVFGAFDKVTTRYDDQYFYVESDGIPEHEMMTGITNWQQQVPIDHDYSGNNAWAIPLQPELAETPLSTKTNFMKGAIAIAVNGLPIFNPLNNRGEDANAIGELDQWGGHCGRADDYHYHLPPTHLQEQVGEGKPIAYALDGFPVYGETDEELDESLGRFNEEGSYEYHAVEEYPYLIAAMRGKVKLNPRTKAPENEIMPQAKTKGVRPDLRPLKDAVITDFKTLGPHSYSLTYTIGPKEYTINYGWNEEDEYTFEFVDPDGKSTVSTYKRKNEMGGR</sequence>
<protein>
    <submittedName>
        <fullName evidence="4">YHYH protein</fullName>
    </submittedName>
</protein>
<gene>
    <name evidence="4" type="ORF">SAMN04488513_11537</name>
</gene>
<organism evidence="4 5">
    <name type="scientific">Pseudozobellia thermophila</name>
    <dbReference type="NCBI Taxonomy" id="192903"/>
    <lineage>
        <taxon>Bacteria</taxon>
        <taxon>Pseudomonadati</taxon>
        <taxon>Bacteroidota</taxon>
        <taxon>Flavobacteriia</taxon>
        <taxon>Flavobacteriales</taxon>
        <taxon>Flavobacteriaceae</taxon>
        <taxon>Pseudozobellia</taxon>
    </lineage>
</organism>
<keyword evidence="2" id="KW-0732">Signal</keyword>
<dbReference type="InterPro" id="IPR025924">
    <property type="entry name" value="YHYH_dom"/>
</dbReference>
<dbReference type="OrthoDB" id="9797506at2"/>